<keyword evidence="2 3" id="KW-0732">Signal</keyword>
<sequence>MGRRMLAAGVVAAALAMAACGGGESGEPPSAGEGYRVGLLLPESKTTRYDTFDRPYIEARLGEVCADCEVLYRNADSDAAQQATQAAELLDQDIRVLILDAVDAAAAAAVVTDAEARGVPVVAYDRLAKGPVDFYVSFDNEKVGQVQAQSLLTALGGERTRPIVMINGAPADPNAAGFKKGAHSVLDGEVTIGREFDAADWSAEAARTGMAAAITALGAEKIAGVYAANDGTAGGAIEALKAAGVTELPPVTGQDAEIAAIQRILAGEQYATIYKAIKPQATVAADMAVAAATGTAYTGHVTSFTDNGTAKVTSVLLPPVAVTRANVKDTVVADGFYTAPQLCTGSYAAACHEAGIS</sequence>
<feature type="domain" description="Periplasmic binding protein" evidence="4">
    <location>
        <begin position="39"/>
        <end position="295"/>
    </location>
</feature>
<comment type="caution">
    <text evidence="5">The sequence shown here is derived from an EMBL/GenBank/DDBJ whole genome shotgun (WGS) entry which is preliminary data.</text>
</comment>
<comment type="subcellular location">
    <subcellularLocation>
        <location evidence="1">Cell envelope</location>
    </subcellularLocation>
</comment>
<feature type="chain" id="PRO_5045055516" evidence="3">
    <location>
        <begin position="19"/>
        <end position="357"/>
    </location>
</feature>
<feature type="signal peptide" evidence="3">
    <location>
        <begin position="1"/>
        <end position="18"/>
    </location>
</feature>
<dbReference type="InterPro" id="IPR028082">
    <property type="entry name" value="Peripla_BP_I"/>
</dbReference>
<protein>
    <submittedName>
        <fullName evidence="5">D-xylose transport system substrate-binding protein</fullName>
    </submittedName>
</protein>
<dbReference type="EMBL" id="JAUSRA010000001">
    <property type="protein sequence ID" value="MDP9797105.1"/>
    <property type="molecule type" value="Genomic_DNA"/>
</dbReference>
<dbReference type="RefSeq" id="WP_306834192.1">
    <property type="nucleotide sequence ID" value="NZ_JAUSRA010000001.1"/>
</dbReference>
<dbReference type="Gene3D" id="3.40.50.2300">
    <property type="match status" value="2"/>
</dbReference>
<evidence type="ECO:0000256" key="1">
    <source>
        <dbReference type="ARBA" id="ARBA00004196"/>
    </source>
</evidence>
<keyword evidence="6" id="KW-1185">Reference proteome</keyword>
<organism evidence="5 6">
    <name type="scientific">Catenuloplanes nepalensis</name>
    <dbReference type="NCBI Taxonomy" id="587533"/>
    <lineage>
        <taxon>Bacteria</taxon>
        <taxon>Bacillati</taxon>
        <taxon>Actinomycetota</taxon>
        <taxon>Actinomycetes</taxon>
        <taxon>Micromonosporales</taxon>
        <taxon>Micromonosporaceae</taxon>
        <taxon>Catenuloplanes</taxon>
    </lineage>
</organism>
<dbReference type="Pfam" id="PF13407">
    <property type="entry name" value="Peripla_BP_4"/>
    <property type="match status" value="1"/>
</dbReference>
<dbReference type="PROSITE" id="PS51257">
    <property type="entry name" value="PROKAR_LIPOPROTEIN"/>
    <property type="match status" value="1"/>
</dbReference>
<gene>
    <name evidence="5" type="ORF">J2S43_005617</name>
</gene>
<evidence type="ECO:0000256" key="3">
    <source>
        <dbReference type="SAM" id="SignalP"/>
    </source>
</evidence>
<dbReference type="InterPro" id="IPR025997">
    <property type="entry name" value="SBP_2_dom"/>
</dbReference>
<dbReference type="InterPro" id="IPR050555">
    <property type="entry name" value="Bact_Solute-Bind_Prot2"/>
</dbReference>
<evidence type="ECO:0000313" key="6">
    <source>
        <dbReference type="Proteomes" id="UP001240984"/>
    </source>
</evidence>
<dbReference type="Proteomes" id="UP001240984">
    <property type="component" value="Unassembled WGS sequence"/>
</dbReference>
<evidence type="ECO:0000259" key="4">
    <source>
        <dbReference type="Pfam" id="PF13407"/>
    </source>
</evidence>
<dbReference type="PANTHER" id="PTHR30036:SF1">
    <property type="entry name" value="D-XYLOSE-BINDING PERIPLASMIC PROTEIN"/>
    <property type="match status" value="1"/>
</dbReference>
<proteinExistence type="predicted"/>
<accession>A0ABT9N083</accession>
<evidence type="ECO:0000256" key="2">
    <source>
        <dbReference type="ARBA" id="ARBA00022729"/>
    </source>
</evidence>
<dbReference type="SUPFAM" id="SSF53822">
    <property type="entry name" value="Periplasmic binding protein-like I"/>
    <property type="match status" value="1"/>
</dbReference>
<reference evidence="5 6" key="1">
    <citation type="submission" date="2023-07" db="EMBL/GenBank/DDBJ databases">
        <title>Sequencing the genomes of 1000 actinobacteria strains.</title>
        <authorList>
            <person name="Klenk H.-P."/>
        </authorList>
    </citation>
    <scope>NUCLEOTIDE SEQUENCE [LARGE SCALE GENOMIC DNA]</scope>
    <source>
        <strain evidence="5 6">DSM 44710</strain>
    </source>
</reference>
<name>A0ABT9N083_9ACTN</name>
<dbReference type="PANTHER" id="PTHR30036">
    <property type="entry name" value="D-XYLOSE-BINDING PERIPLASMIC PROTEIN"/>
    <property type="match status" value="1"/>
</dbReference>
<evidence type="ECO:0000313" key="5">
    <source>
        <dbReference type="EMBL" id="MDP9797105.1"/>
    </source>
</evidence>